<sequence length="579" mass="64360">MVRDNVQLETAVNTVNTITHEYLLEFTSEYGISEALRPELPRPGDRIVDFSEGKVGVYTRVLSDTHIPAVSYRRRQGWMSFSKRPGKNTPQCYTKPLDSLKNWNNRFFWVDECVFPTAVEWRKNASKDGIPASGTYSVEAVRVLDTHCTPIQKQPEALLCLVGISRRHYLGDDVYLTFHYDDDRGGDGSIRLDSCSQSNKGEDRHELPLLTLTASRVIEIDEPAVATDSSGVPSAIEKSPLDFADEAEASGKEPAAPEMPPPEEVPLATAPGAGQAVEAGGGKSLAAMHLCLDSNVFMSEGVPDDVSDPDPLAFAGALSNPPVDLAQSSLGVAVAEDPGSENASLPIEVLSPGGVYRPEWGVTNGSLLDTPEACQDLVDHAAPPGYFAELCHMPNDEFLRQYNVNLARQVAMGSQLRLRGHKKWRQYLLRRKFRVFMDQHSLKHLLTQHVQTHQHKWITKLLWYDFEIHYKPGKDNRVADALSHVDTPISLAISTPTTTWLHALRKYFVKDLVDKTVWKKISDQPQQNVTYTLSDGLIYVGNRLFIPDEPAIRTCLLLEFHSFPLEGHSGIKATVKRLG</sequence>
<protein>
    <submittedName>
        <fullName evidence="2">Ty3/gypsy retrotransposon protein</fullName>
    </submittedName>
</protein>
<dbReference type="PANTHER" id="PTHR34072:SF55">
    <property type="entry name" value="DNA_RNA POLYMERASES SUPERFAMILY PROTEIN"/>
    <property type="match status" value="1"/>
</dbReference>
<evidence type="ECO:0000313" key="2">
    <source>
        <dbReference type="EMBL" id="GEU64773.1"/>
    </source>
</evidence>
<gene>
    <name evidence="2" type="ORF">Tci_036751</name>
</gene>
<dbReference type="SUPFAM" id="SSF56672">
    <property type="entry name" value="DNA/RNA polymerases"/>
    <property type="match status" value="1"/>
</dbReference>
<dbReference type="InterPro" id="IPR043502">
    <property type="entry name" value="DNA/RNA_pol_sf"/>
</dbReference>
<reference evidence="2" key="1">
    <citation type="journal article" date="2019" name="Sci. Rep.">
        <title>Draft genome of Tanacetum cinerariifolium, the natural source of mosquito coil.</title>
        <authorList>
            <person name="Yamashiro T."/>
            <person name="Shiraishi A."/>
            <person name="Satake H."/>
            <person name="Nakayama K."/>
        </authorList>
    </citation>
    <scope>NUCLEOTIDE SEQUENCE</scope>
</reference>
<name>A0A6L2LSG7_TANCI</name>
<organism evidence="2">
    <name type="scientific">Tanacetum cinerariifolium</name>
    <name type="common">Dalmatian daisy</name>
    <name type="synonym">Chrysanthemum cinerariifolium</name>
    <dbReference type="NCBI Taxonomy" id="118510"/>
    <lineage>
        <taxon>Eukaryota</taxon>
        <taxon>Viridiplantae</taxon>
        <taxon>Streptophyta</taxon>
        <taxon>Embryophyta</taxon>
        <taxon>Tracheophyta</taxon>
        <taxon>Spermatophyta</taxon>
        <taxon>Magnoliopsida</taxon>
        <taxon>eudicotyledons</taxon>
        <taxon>Gunneridae</taxon>
        <taxon>Pentapetalae</taxon>
        <taxon>asterids</taxon>
        <taxon>campanulids</taxon>
        <taxon>Asterales</taxon>
        <taxon>Asteraceae</taxon>
        <taxon>Asteroideae</taxon>
        <taxon>Anthemideae</taxon>
        <taxon>Anthemidinae</taxon>
        <taxon>Tanacetum</taxon>
    </lineage>
</organism>
<comment type="caution">
    <text evidence="2">The sequence shown here is derived from an EMBL/GenBank/DDBJ whole genome shotgun (WGS) entry which is preliminary data.</text>
</comment>
<dbReference type="PANTHER" id="PTHR34072">
    <property type="entry name" value="ENZYMATIC POLYPROTEIN-RELATED"/>
    <property type="match status" value="1"/>
</dbReference>
<evidence type="ECO:0000256" key="1">
    <source>
        <dbReference type="SAM" id="MobiDB-lite"/>
    </source>
</evidence>
<dbReference type="EMBL" id="BKCJ010005079">
    <property type="protein sequence ID" value="GEU64773.1"/>
    <property type="molecule type" value="Genomic_DNA"/>
</dbReference>
<accession>A0A6L2LSG7</accession>
<feature type="region of interest" description="Disordered" evidence="1">
    <location>
        <begin position="246"/>
        <end position="276"/>
    </location>
</feature>
<proteinExistence type="predicted"/>
<dbReference type="AlphaFoldDB" id="A0A6L2LSG7"/>